<dbReference type="Gene3D" id="2.60.220.50">
    <property type="match status" value="1"/>
</dbReference>
<dbReference type="InterPro" id="IPR057244">
    <property type="entry name" value="GAIN_B"/>
</dbReference>
<comment type="subcellular location">
    <subcellularLocation>
        <location evidence="1">Membrane</location>
        <topology evidence="1">Multi-pass membrane protein</topology>
    </subcellularLocation>
</comment>
<dbReference type="PANTHER" id="PTHR12011">
    <property type="entry name" value="ADHESION G-PROTEIN COUPLED RECEPTOR"/>
    <property type="match status" value="1"/>
</dbReference>
<dbReference type="PRINTS" id="PR00249">
    <property type="entry name" value="GPCRSECRETIN"/>
</dbReference>
<evidence type="ECO:0000313" key="9">
    <source>
        <dbReference type="EMBL" id="MEQ2202818.1"/>
    </source>
</evidence>
<evidence type="ECO:0000256" key="5">
    <source>
        <dbReference type="ARBA" id="ARBA00023157"/>
    </source>
</evidence>
<dbReference type="Pfam" id="PF01825">
    <property type="entry name" value="GPS"/>
    <property type="match status" value="1"/>
</dbReference>
<dbReference type="Gene3D" id="1.20.1070.10">
    <property type="entry name" value="Rhodopsin 7-helix transmembrane proteins"/>
    <property type="match status" value="1"/>
</dbReference>
<keyword evidence="9" id="KW-0675">Receptor</keyword>
<dbReference type="Pfam" id="PF00002">
    <property type="entry name" value="7tm_2"/>
    <property type="match status" value="1"/>
</dbReference>
<dbReference type="PANTHER" id="PTHR12011:SF347">
    <property type="entry name" value="FI21270P1-RELATED"/>
    <property type="match status" value="1"/>
</dbReference>
<feature type="transmembrane region" description="Helical" evidence="6">
    <location>
        <begin position="213"/>
        <end position="230"/>
    </location>
</feature>
<keyword evidence="4 6" id="KW-0472">Membrane</keyword>
<evidence type="ECO:0000256" key="2">
    <source>
        <dbReference type="ARBA" id="ARBA00022692"/>
    </source>
</evidence>
<keyword evidence="5" id="KW-1015">Disulfide bond</keyword>
<dbReference type="PROSITE" id="PS50261">
    <property type="entry name" value="G_PROTEIN_RECEP_F2_4"/>
    <property type="match status" value="1"/>
</dbReference>
<dbReference type="InterPro" id="IPR000203">
    <property type="entry name" value="GPS"/>
</dbReference>
<dbReference type="PROSITE" id="PS50221">
    <property type="entry name" value="GAIN_B"/>
    <property type="match status" value="1"/>
</dbReference>
<proteinExistence type="predicted"/>
<dbReference type="EMBL" id="JAHRIN010033957">
    <property type="protein sequence ID" value="MEQ2202818.1"/>
    <property type="molecule type" value="Genomic_DNA"/>
</dbReference>
<comment type="caution">
    <text evidence="9">The sequence shown here is derived from an EMBL/GenBank/DDBJ whole genome shotgun (WGS) entry which is preliminary data.</text>
</comment>
<dbReference type="InterPro" id="IPR000832">
    <property type="entry name" value="GPCR_2_secretin-like"/>
</dbReference>
<keyword evidence="10" id="KW-1185">Reference proteome</keyword>
<feature type="transmembrane region" description="Helical" evidence="6">
    <location>
        <begin position="170"/>
        <end position="192"/>
    </location>
</feature>
<dbReference type="SMART" id="SM00303">
    <property type="entry name" value="GPS"/>
    <property type="match status" value="1"/>
</dbReference>
<feature type="transmembrane region" description="Helical" evidence="6">
    <location>
        <begin position="111"/>
        <end position="132"/>
    </location>
</feature>
<name>A0ABV0R3W6_9TELE</name>
<evidence type="ECO:0000256" key="3">
    <source>
        <dbReference type="ARBA" id="ARBA00022989"/>
    </source>
</evidence>
<dbReference type="InterPro" id="IPR046338">
    <property type="entry name" value="GAIN_dom_sf"/>
</dbReference>
<evidence type="ECO:0000256" key="1">
    <source>
        <dbReference type="ARBA" id="ARBA00004141"/>
    </source>
</evidence>
<evidence type="ECO:0000256" key="4">
    <source>
        <dbReference type="ARBA" id="ARBA00023136"/>
    </source>
</evidence>
<evidence type="ECO:0000256" key="6">
    <source>
        <dbReference type="SAM" id="Phobius"/>
    </source>
</evidence>
<feature type="domain" description="G-protein coupled receptors family 2 profile 2" evidence="8">
    <location>
        <begin position="109"/>
        <end position="227"/>
    </location>
</feature>
<reference evidence="9 10" key="1">
    <citation type="submission" date="2021-06" db="EMBL/GenBank/DDBJ databases">
        <authorList>
            <person name="Palmer J.M."/>
        </authorList>
    </citation>
    <scope>NUCLEOTIDE SEQUENCE [LARGE SCALE GENOMIC DNA]</scope>
    <source>
        <strain evidence="9 10">XC_2019</strain>
        <tissue evidence="9">Muscle</tissue>
    </source>
</reference>
<dbReference type="InterPro" id="IPR017981">
    <property type="entry name" value="GPCR_2-like_7TM"/>
</dbReference>
<feature type="transmembrane region" description="Helical" evidence="6">
    <location>
        <begin position="144"/>
        <end position="164"/>
    </location>
</feature>
<keyword evidence="2 6" id="KW-0812">Transmembrane</keyword>
<evidence type="ECO:0000313" key="10">
    <source>
        <dbReference type="Proteomes" id="UP001434883"/>
    </source>
</evidence>
<evidence type="ECO:0000259" key="8">
    <source>
        <dbReference type="PROSITE" id="PS50261"/>
    </source>
</evidence>
<keyword evidence="3 6" id="KW-1133">Transmembrane helix</keyword>
<sequence length="235" mass="26037">MSCYSIRWTNPSPCSSAWSPPRSALNPSVCSGTTPYCECEDKQGDKPAAGVKPRCSHVVSLCFRAGSGGWSAKGCEVVFRNSTHISCQCYHMTSFAVLMDVSRREILPIKILTWSTAGVTLGFLFLTSVFLLSLRAMQCNKTSIINNGATALFLSELIFILGINQADNPFLCTVIAILLHFFYLCSFSWLFLEGLHIYRMISEVRDINYGPMRFYYLIGWGVPAFITGLGPHDGI</sequence>
<gene>
    <name evidence="9" type="primary">CELSR2_2</name>
    <name evidence="9" type="ORF">XENOCAPTIV_016768</name>
</gene>
<accession>A0ABV0R3W6</accession>
<feature type="domain" description="GAIN-B" evidence="7">
    <location>
        <begin position="1"/>
        <end position="105"/>
    </location>
</feature>
<dbReference type="Proteomes" id="UP001434883">
    <property type="component" value="Unassembled WGS sequence"/>
</dbReference>
<evidence type="ECO:0000259" key="7">
    <source>
        <dbReference type="PROSITE" id="PS50221"/>
    </source>
</evidence>
<protein>
    <submittedName>
        <fullName evidence="9">Cadherin EGF LAG seven-pass G-type receptor 2</fullName>
    </submittedName>
</protein>
<organism evidence="9 10">
    <name type="scientific">Xenoophorus captivus</name>
    <dbReference type="NCBI Taxonomy" id="1517983"/>
    <lineage>
        <taxon>Eukaryota</taxon>
        <taxon>Metazoa</taxon>
        <taxon>Chordata</taxon>
        <taxon>Craniata</taxon>
        <taxon>Vertebrata</taxon>
        <taxon>Euteleostomi</taxon>
        <taxon>Actinopterygii</taxon>
        <taxon>Neopterygii</taxon>
        <taxon>Teleostei</taxon>
        <taxon>Neoteleostei</taxon>
        <taxon>Acanthomorphata</taxon>
        <taxon>Ovalentaria</taxon>
        <taxon>Atherinomorphae</taxon>
        <taxon>Cyprinodontiformes</taxon>
        <taxon>Goodeidae</taxon>
        <taxon>Xenoophorus</taxon>
    </lineage>
</organism>